<feature type="transmembrane region" description="Helical" evidence="1">
    <location>
        <begin position="6"/>
        <end position="26"/>
    </location>
</feature>
<organism evidence="2 3">
    <name type="scientific">Dielma fastidiosa</name>
    <dbReference type="NCBI Taxonomy" id="1034346"/>
    <lineage>
        <taxon>Bacteria</taxon>
        <taxon>Bacillati</taxon>
        <taxon>Bacillota</taxon>
        <taxon>Erysipelotrichia</taxon>
        <taxon>Erysipelotrichales</taxon>
        <taxon>Erysipelotrichaceae</taxon>
        <taxon>Dielma</taxon>
    </lineage>
</organism>
<proteinExistence type="predicted"/>
<dbReference type="Proteomes" id="UP000247612">
    <property type="component" value="Unassembled WGS sequence"/>
</dbReference>
<dbReference type="Pfam" id="PF06541">
    <property type="entry name" value="ABC_trans_CmpB"/>
    <property type="match status" value="1"/>
</dbReference>
<dbReference type="RefSeq" id="WP_022936712.1">
    <property type="nucleotide sequence ID" value="NZ_CABKRQ010000001.1"/>
</dbReference>
<keyword evidence="3" id="KW-1185">Reference proteome</keyword>
<evidence type="ECO:0000256" key="1">
    <source>
        <dbReference type="SAM" id="Phobius"/>
    </source>
</evidence>
<protein>
    <submittedName>
        <fullName evidence="2">Putative membrane protein</fullName>
    </submittedName>
</protein>
<dbReference type="OrthoDB" id="9789229at2"/>
<feature type="transmembrane region" description="Helical" evidence="1">
    <location>
        <begin position="134"/>
        <end position="157"/>
    </location>
</feature>
<dbReference type="AlphaFoldDB" id="A0A318KP21"/>
<gene>
    <name evidence="2" type="ORF">DES51_108190</name>
</gene>
<evidence type="ECO:0000313" key="2">
    <source>
        <dbReference type="EMBL" id="PXX78262.1"/>
    </source>
</evidence>
<keyword evidence="1" id="KW-0472">Membrane</keyword>
<comment type="caution">
    <text evidence="2">The sequence shown here is derived from an EMBL/GenBank/DDBJ whole genome shotgun (WGS) entry which is preliminary data.</text>
</comment>
<sequence>MASFVTNYILLMIYSFLGWLCESLLVTAMQRKAVNSGFLNGPICPIYGFGAMFVILLLQPVQSYPILVFILGVVLTSALEYFTSWIMEVLFHTRWWDYSQFFLNLNGRICLLFSMMFGIMSIFVLYVLNPQIQGILMLIPYSAQCLMAAALFMAFLIDLLSSLDELKAYDQDIRKFENAVQELKIKLNEYAPAFSQLELREQFNGFMELKDERINEVKQHLNARYEKLANQEGFHSRLKNAFPQMKISSQKLNTISSYLKERQK</sequence>
<keyword evidence="1" id="KW-1133">Transmembrane helix</keyword>
<keyword evidence="1" id="KW-0812">Transmembrane</keyword>
<feature type="transmembrane region" description="Helical" evidence="1">
    <location>
        <begin position="38"/>
        <end position="58"/>
    </location>
</feature>
<dbReference type="STRING" id="1034346.GCA_000313565_00408"/>
<evidence type="ECO:0000313" key="3">
    <source>
        <dbReference type="Proteomes" id="UP000247612"/>
    </source>
</evidence>
<reference evidence="2 3" key="1">
    <citation type="submission" date="2018-05" db="EMBL/GenBank/DDBJ databases">
        <title>Genomic Encyclopedia of Type Strains, Phase IV (KMG-IV): sequencing the most valuable type-strain genomes for metagenomic binning, comparative biology and taxonomic classification.</title>
        <authorList>
            <person name="Goeker M."/>
        </authorList>
    </citation>
    <scope>NUCLEOTIDE SEQUENCE [LARGE SCALE GENOMIC DNA]</scope>
    <source>
        <strain evidence="2 3">JC118</strain>
    </source>
</reference>
<dbReference type="InterPro" id="IPR010540">
    <property type="entry name" value="CmpB_TMEM229"/>
</dbReference>
<name>A0A318KP21_9FIRM</name>
<dbReference type="EMBL" id="QJKH01000008">
    <property type="protein sequence ID" value="PXX78262.1"/>
    <property type="molecule type" value="Genomic_DNA"/>
</dbReference>
<feature type="transmembrane region" description="Helical" evidence="1">
    <location>
        <begin position="108"/>
        <end position="128"/>
    </location>
</feature>
<feature type="transmembrane region" description="Helical" evidence="1">
    <location>
        <begin position="64"/>
        <end position="87"/>
    </location>
</feature>
<accession>A0A318KP21</accession>